<dbReference type="GO" id="GO:0003677">
    <property type="term" value="F:DNA binding"/>
    <property type="evidence" value="ECO:0007669"/>
    <property type="project" value="UniProtKB-KW"/>
</dbReference>
<dbReference type="Proteomes" id="UP000272015">
    <property type="component" value="Unassembled WGS sequence"/>
</dbReference>
<dbReference type="GO" id="GO:0003700">
    <property type="term" value="F:DNA-binding transcription factor activity"/>
    <property type="evidence" value="ECO:0007669"/>
    <property type="project" value="InterPro"/>
</dbReference>
<feature type="domain" description="SIS" evidence="5">
    <location>
        <begin position="125"/>
        <end position="264"/>
    </location>
</feature>
<feature type="domain" description="HTH rpiR-type" evidence="4">
    <location>
        <begin position="10"/>
        <end position="86"/>
    </location>
</feature>
<protein>
    <submittedName>
        <fullName evidence="6">MurR/RpiR family transcriptional regulator</fullName>
    </submittedName>
</protein>
<sequence length="286" mass="30099">MAEPPVGSGAPITVRVAAVRNTLQPTERRVADLIVSEPELVVELTAQQVADRVGVARSSVVRASQSLGYRGYPQLRMALAGELGAHDSFDHGEGAIGRLRTVMDRTARALNNSTSLLDVDELEGAIDLIARARRVFVVANGLSASVASNLATRLTSIGRSAEIVPDAVSQQIAARQLTPDDVCVVVSGTGTNEFSLRTAAAAVSAGANVIAITSFQKSDLTGLAHRVLVVAPASFRDELEHYSRVAQAAFVEALVDLVAEVFADRAQHARGLVLEILSDNLGDTIS</sequence>
<dbReference type="InterPro" id="IPR001347">
    <property type="entry name" value="SIS_dom"/>
</dbReference>
<dbReference type="GO" id="GO:1901135">
    <property type="term" value="P:carbohydrate derivative metabolic process"/>
    <property type="evidence" value="ECO:0007669"/>
    <property type="project" value="InterPro"/>
</dbReference>
<dbReference type="Pfam" id="PF01380">
    <property type="entry name" value="SIS"/>
    <property type="match status" value="1"/>
</dbReference>
<reference evidence="6 7" key="1">
    <citation type="submission" date="2018-09" db="EMBL/GenBank/DDBJ databases">
        <title>Novel species of Cryobacterium.</title>
        <authorList>
            <person name="Liu Q."/>
            <person name="Xin Y.-H."/>
        </authorList>
    </citation>
    <scope>NUCLEOTIDE SEQUENCE [LARGE SCALE GENOMIC DNA]</scope>
    <source>
        <strain evidence="6 7">Hh39</strain>
    </source>
</reference>
<evidence type="ECO:0000259" key="4">
    <source>
        <dbReference type="PROSITE" id="PS51071"/>
    </source>
</evidence>
<gene>
    <name evidence="6" type="ORF">D6T64_13675</name>
</gene>
<dbReference type="SUPFAM" id="SSF53697">
    <property type="entry name" value="SIS domain"/>
    <property type="match status" value="1"/>
</dbReference>
<evidence type="ECO:0000313" key="7">
    <source>
        <dbReference type="Proteomes" id="UP000272015"/>
    </source>
</evidence>
<dbReference type="Gene3D" id="3.40.50.10490">
    <property type="entry name" value="Glucose-6-phosphate isomerase like protein, domain 1"/>
    <property type="match status" value="1"/>
</dbReference>
<dbReference type="CDD" id="cd05013">
    <property type="entry name" value="SIS_RpiR"/>
    <property type="match status" value="1"/>
</dbReference>
<dbReference type="Pfam" id="PF01418">
    <property type="entry name" value="HTH_6"/>
    <property type="match status" value="1"/>
</dbReference>
<evidence type="ECO:0000259" key="5">
    <source>
        <dbReference type="PROSITE" id="PS51464"/>
    </source>
</evidence>
<dbReference type="InterPro" id="IPR000281">
    <property type="entry name" value="HTH_RpiR"/>
</dbReference>
<dbReference type="InterPro" id="IPR035472">
    <property type="entry name" value="RpiR-like_SIS"/>
</dbReference>
<evidence type="ECO:0000256" key="1">
    <source>
        <dbReference type="ARBA" id="ARBA00023015"/>
    </source>
</evidence>
<evidence type="ECO:0000313" key="6">
    <source>
        <dbReference type="EMBL" id="RJT87717.1"/>
    </source>
</evidence>
<dbReference type="EMBL" id="QZVS01000088">
    <property type="protein sequence ID" value="RJT87717.1"/>
    <property type="molecule type" value="Genomic_DNA"/>
</dbReference>
<dbReference type="GO" id="GO:0097367">
    <property type="term" value="F:carbohydrate derivative binding"/>
    <property type="evidence" value="ECO:0007669"/>
    <property type="project" value="InterPro"/>
</dbReference>
<dbReference type="PANTHER" id="PTHR30514:SF1">
    <property type="entry name" value="HTH-TYPE TRANSCRIPTIONAL REGULATOR HEXR-RELATED"/>
    <property type="match status" value="1"/>
</dbReference>
<name>A0A3A5MC53_9MICO</name>
<dbReference type="PROSITE" id="PS51464">
    <property type="entry name" value="SIS"/>
    <property type="match status" value="1"/>
</dbReference>
<keyword evidence="7" id="KW-1185">Reference proteome</keyword>
<proteinExistence type="predicted"/>
<accession>A0A3A5MC53</accession>
<dbReference type="PROSITE" id="PS51071">
    <property type="entry name" value="HTH_RPIR"/>
    <property type="match status" value="1"/>
</dbReference>
<dbReference type="InterPro" id="IPR009057">
    <property type="entry name" value="Homeodomain-like_sf"/>
</dbReference>
<keyword evidence="1" id="KW-0805">Transcription regulation</keyword>
<keyword evidence="2" id="KW-0238">DNA-binding</keyword>
<dbReference type="InterPro" id="IPR046348">
    <property type="entry name" value="SIS_dom_sf"/>
</dbReference>
<dbReference type="InterPro" id="IPR036388">
    <property type="entry name" value="WH-like_DNA-bd_sf"/>
</dbReference>
<dbReference type="AlphaFoldDB" id="A0A3A5MC53"/>
<keyword evidence="3" id="KW-0804">Transcription</keyword>
<evidence type="ECO:0000256" key="3">
    <source>
        <dbReference type="ARBA" id="ARBA00023163"/>
    </source>
</evidence>
<dbReference type="OrthoDB" id="3770404at2"/>
<organism evidence="6 7">
    <name type="scientific">Cryobacterium melibiosiphilum</name>
    <dbReference type="NCBI Taxonomy" id="995039"/>
    <lineage>
        <taxon>Bacteria</taxon>
        <taxon>Bacillati</taxon>
        <taxon>Actinomycetota</taxon>
        <taxon>Actinomycetes</taxon>
        <taxon>Micrococcales</taxon>
        <taxon>Microbacteriaceae</taxon>
        <taxon>Cryobacterium</taxon>
    </lineage>
</organism>
<dbReference type="SUPFAM" id="SSF46689">
    <property type="entry name" value="Homeodomain-like"/>
    <property type="match status" value="1"/>
</dbReference>
<comment type="caution">
    <text evidence="6">The sequence shown here is derived from an EMBL/GenBank/DDBJ whole genome shotgun (WGS) entry which is preliminary data.</text>
</comment>
<dbReference type="Gene3D" id="1.10.10.10">
    <property type="entry name" value="Winged helix-like DNA-binding domain superfamily/Winged helix DNA-binding domain"/>
    <property type="match status" value="1"/>
</dbReference>
<evidence type="ECO:0000256" key="2">
    <source>
        <dbReference type="ARBA" id="ARBA00023125"/>
    </source>
</evidence>
<dbReference type="InterPro" id="IPR047640">
    <property type="entry name" value="RpiR-like"/>
</dbReference>
<dbReference type="PANTHER" id="PTHR30514">
    <property type="entry name" value="GLUCOKINASE"/>
    <property type="match status" value="1"/>
</dbReference>